<dbReference type="Proteomes" id="UP000004853">
    <property type="component" value="Unassembled WGS sequence"/>
</dbReference>
<organism evidence="1 2">
    <name type="scientific">Achromobacter insuavis AXX-A</name>
    <dbReference type="NCBI Taxonomy" id="1003200"/>
    <lineage>
        <taxon>Bacteria</taxon>
        <taxon>Pseudomonadati</taxon>
        <taxon>Pseudomonadota</taxon>
        <taxon>Betaproteobacteria</taxon>
        <taxon>Burkholderiales</taxon>
        <taxon>Alcaligenaceae</taxon>
        <taxon>Achromobacter</taxon>
    </lineage>
</organism>
<reference evidence="1 2" key="1">
    <citation type="submission" date="2011-06" db="EMBL/GenBank/DDBJ databases">
        <authorList>
            <person name="Bador J."/>
            <person name="Amoureux L."/>
            <person name="Neuwirth C."/>
        </authorList>
    </citation>
    <scope>NUCLEOTIDE SEQUENCE [LARGE SCALE GENOMIC DNA]</scope>
    <source>
        <strain evidence="1 2">AXX-A</strain>
    </source>
</reference>
<accession>F7T627</accession>
<evidence type="ECO:0000313" key="1">
    <source>
        <dbReference type="EMBL" id="EGP44234.1"/>
    </source>
</evidence>
<proteinExistence type="predicted"/>
<evidence type="ECO:0000313" key="2">
    <source>
        <dbReference type="Proteomes" id="UP000004853"/>
    </source>
</evidence>
<protein>
    <submittedName>
        <fullName evidence="1">Uncharacterized protein</fullName>
    </submittedName>
</protein>
<dbReference type="HOGENOM" id="CLU_3303068_0_0_4"/>
<gene>
    <name evidence="1" type="ORF">AXXA_22045</name>
</gene>
<dbReference type="EMBL" id="AFRQ01000092">
    <property type="protein sequence ID" value="EGP44234.1"/>
    <property type="molecule type" value="Genomic_DNA"/>
</dbReference>
<dbReference type="AlphaFoldDB" id="F7T627"/>
<comment type="caution">
    <text evidence="1">The sequence shown here is derived from an EMBL/GenBank/DDBJ whole genome shotgun (WGS) entry which is preliminary data.</text>
</comment>
<name>F7T627_9BURK</name>
<sequence>MMDLLGAAFGLWPVVPAGYINMMIVIFTVERMAAQCGLG</sequence>